<dbReference type="RefSeq" id="XP_009827136.1">
    <property type="nucleotide sequence ID" value="XM_009828834.1"/>
</dbReference>
<reference evidence="3" key="1">
    <citation type="submission" date="2013-12" db="EMBL/GenBank/DDBJ databases">
        <title>The Genome Sequence of Aphanomyces astaci APO3.</title>
        <authorList>
            <consortium name="The Broad Institute Genomics Platform"/>
            <person name="Russ C."/>
            <person name="Tyler B."/>
            <person name="van West P."/>
            <person name="Dieguez-Uribeondo J."/>
            <person name="Young S.K."/>
            <person name="Zeng Q."/>
            <person name="Gargeya S."/>
            <person name="Fitzgerald M."/>
            <person name="Abouelleil A."/>
            <person name="Alvarado L."/>
            <person name="Chapman S.B."/>
            <person name="Gainer-Dewar J."/>
            <person name="Goldberg J."/>
            <person name="Griggs A."/>
            <person name="Gujja S."/>
            <person name="Hansen M."/>
            <person name="Howarth C."/>
            <person name="Imamovic A."/>
            <person name="Ireland A."/>
            <person name="Larimer J."/>
            <person name="McCowan C."/>
            <person name="Murphy C."/>
            <person name="Pearson M."/>
            <person name="Poon T.W."/>
            <person name="Priest M."/>
            <person name="Roberts A."/>
            <person name="Saif S."/>
            <person name="Shea T."/>
            <person name="Sykes S."/>
            <person name="Wortman J."/>
            <person name="Nusbaum C."/>
            <person name="Birren B."/>
        </authorList>
    </citation>
    <scope>NUCLEOTIDE SEQUENCE [LARGE SCALE GENOMIC DNA]</scope>
    <source>
        <strain evidence="3">APO3</strain>
    </source>
</reference>
<evidence type="ECO:0000256" key="2">
    <source>
        <dbReference type="SAM" id="SignalP"/>
    </source>
</evidence>
<dbReference type="VEuPathDB" id="FungiDB:H257_04367"/>
<feature type="region of interest" description="Disordered" evidence="1">
    <location>
        <begin position="16"/>
        <end position="83"/>
    </location>
</feature>
<dbReference type="STRING" id="112090.W4GWK3"/>
<dbReference type="PRINTS" id="PR01217">
    <property type="entry name" value="PRICHEXTENSN"/>
</dbReference>
<organism evidence="3">
    <name type="scientific">Aphanomyces astaci</name>
    <name type="common">Crayfish plague agent</name>
    <dbReference type="NCBI Taxonomy" id="112090"/>
    <lineage>
        <taxon>Eukaryota</taxon>
        <taxon>Sar</taxon>
        <taxon>Stramenopiles</taxon>
        <taxon>Oomycota</taxon>
        <taxon>Saprolegniomycetes</taxon>
        <taxon>Saprolegniales</taxon>
        <taxon>Verrucalvaceae</taxon>
        <taxon>Aphanomyces</taxon>
    </lineage>
</organism>
<name>W4GWK3_APHAT</name>
<gene>
    <name evidence="3" type="ORF">H257_04367</name>
</gene>
<dbReference type="OrthoDB" id="75216at2759"/>
<evidence type="ECO:0000313" key="3">
    <source>
        <dbReference type="EMBL" id="ETV83706.1"/>
    </source>
</evidence>
<dbReference type="EMBL" id="KI913120">
    <property type="protein sequence ID" value="ETV83706.1"/>
    <property type="molecule type" value="Genomic_DNA"/>
</dbReference>
<feature type="compositionally biased region" description="Pro residues" evidence="1">
    <location>
        <begin position="70"/>
        <end position="82"/>
    </location>
</feature>
<keyword evidence="2" id="KW-0732">Signal</keyword>
<proteinExistence type="predicted"/>
<dbReference type="AlphaFoldDB" id="W4GWK3"/>
<dbReference type="GeneID" id="20806363"/>
<protein>
    <submittedName>
        <fullName evidence="3">Uncharacterized protein</fullName>
    </submittedName>
</protein>
<evidence type="ECO:0000256" key="1">
    <source>
        <dbReference type="SAM" id="MobiDB-lite"/>
    </source>
</evidence>
<accession>W4GWK3</accession>
<feature type="compositionally biased region" description="Pro residues" evidence="1">
    <location>
        <begin position="24"/>
        <end position="60"/>
    </location>
</feature>
<sequence>MIRAAALFAIAAVAAANPQYGEPTPAPYTKPTPEPTPAPYTKPTPEPTPAPYTKPTPAPYTKPTTAPVTTPAPEPTPAPTPAPTYYVPTTTPPPPFVPPSEDSYGPAPEPVCTSTYKPNSAKYLAYTCSSLYATASKWATNNCKAYYQVTAAYDDKALYQAHLCTYWSQRSVFRVVTSCFIEAHLRNEFITKYGKDGPGKWFCKYSEFVNQVKDCYSSSLHYYPLGNSLNSLEKTVVALNPPAKDTPPFEFTGASVALCAYYNKDQVYNKAT</sequence>
<feature type="signal peptide" evidence="2">
    <location>
        <begin position="1"/>
        <end position="16"/>
    </location>
</feature>
<feature type="chain" id="PRO_5004841367" evidence="2">
    <location>
        <begin position="17"/>
        <end position="272"/>
    </location>
</feature>